<dbReference type="AlphaFoldDB" id="A0A6I2MH91"/>
<protein>
    <submittedName>
        <fullName evidence="2">GNAT family N-acetyltransferase</fullName>
    </submittedName>
</protein>
<dbReference type="RefSeq" id="WP_083328132.1">
    <property type="nucleotide sequence ID" value="NZ_CAJGAA010000005.1"/>
</dbReference>
<dbReference type="InterPro" id="IPR000182">
    <property type="entry name" value="GNAT_dom"/>
</dbReference>
<dbReference type="PANTHER" id="PTHR43415:SF5">
    <property type="entry name" value="ACETYLTRANSFERASE"/>
    <property type="match status" value="1"/>
</dbReference>
<evidence type="ECO:0000313" key="2">
    <source>
        <dbReference type="EMBL" id="MRX56436.1"/>
    </source>
</evidence>
<name>A0A6I2MH91_9BACI</name>
<dbReference type="InterPro" id="IPR016181">
    <property type="entry name" value="Acyl_CoA_acyltransferase"/>
</dbReference>
<dbReference type="Pfam" id="PF13302">
    <property type="entry name" value="Acetyltransf_3"/>
    <property type="match status" value="1"/>
</dbReference>
<reference evidence="2 3" key="1">
    <citation type="submission" date="2019-11" db="EMBL/GenBank/DDBJ databases">
        <title>Bacillus idriensis genome.</title>
        <authorList>
            <person name="Konopka E.N."/>
            <person name="Newman J.D."/>
        </authorList>
    </citation>
    <scope>NUCLEOTIDE SEQUENCE [LARGE SCALE GENOMIC DNA]</scope>
    <source>
        <strain evidence="2 3">DSM 19097</strain>
    </source>
</reference>
<dbReference type="SUPFAM" id="SSF55729">
    <property type="entry name" value="Acyl-CoA N-acyltransferases (Nat)"/>
    <property type="match status" value="1"/>
</dbReference>
<comment type="caution">
    <text evidence="2">The sequence shown here is derived from an EMBL/GenBank/DDBJ whole genome shotgun (WGS) entry which is preliminary data.</text>
</comment>
<evidence type="ECO:0000259" key="1">
    <source>
        <dbReference type="PROSITE" id="PS51186"/>
    </source>
</evidence>
<dbReference type="EMBL" id="WKKF01000012">
    <property type="protein sequence ID" value="MRX56436.1"/>
    <property type="molecule type" value="Genomic_DNA"/>
</dbReference>
<feature type="domain" description="N-acetyltransferase" evidence="1">
    <location>
        <begin position="10"/>
        <end position="175"/>
    </location>
</feature>
<dbReference type="PROSITE" id="PS51186">
    <property type="entry name" value="GNAT"/>
    <property type="match status" value="1"/>
</dbReference>
<keyword evidence="2" id="KW-0808">Transferase</keyword>
<accession>A0A6I2MH91</accession>
<dbReference type="Proteomes" id="UP000441585">
    <property type="component" value="Unassembled WGS sequence"/>
</dbReference>
<keyword evidence="3" id="KW-1185">Reference proteome</keyword>
<gene>
    <name evidence="2" type="ORF">GJU41_20970</name>
</gene>
<proteinExistence type="predicted"/>
<dbReference type="Gene3D" id="3.40.630.30">
    <property type="match status" value="1"/>
</dbReference>
<dbReference type="PANTHER" id="PTHR43415">
    <property type="entry name" value="SPERMIDINE N(1)-ACETYLTRANSFERASE"/>
    <property type="match status" value="1"/>
</dbReference>
<evidence type="ECO:0000313" key="3">
    <source>
        <dbReference type="Proteomes" id="UP000441585"/>
    </source>
</evidence>
<dbReference type="GO" id="GO:0016747">
    <property type="term" value="F:acyltransferase activity, transferring groups other than amino-acyl groups"/>
    <property type="evidence" value="ECO:0007669"/>
    <property type="project" value="InterPro"/>
</dbReference>
<sequence>MNNSWEGKLVRLRPVQLSDWEKFHNDGLDSEIARLNDAIYGPRSEEGTRKWTEEETKKGWDGHHVRLAIENFDGELVGSLNTDKCDPRNGTFSYGVSLFREHWKKGYANDAIKVLLRYFFNELRYEKVNAYVYSFNDDSIRLHNRLGFKEEGRLRHMVYTKGRHWDMLVFGLTKQEYIS</sequence>
<organism evidence="2 3">
    <name type="scientific">Metabacillus idriensis</name>
    <dbReference type="NCBI Taxonomy" id="324768"/>
    <lineage>
        <taxon>Bacteria</taxon>
        <taxon>Bacillati</taxon>
        <taxon>Bacillota</taxon>
        <taxon>Bacilli</taxon>
        <taxon>Bacillales</taxon>
        <taxon>Bacillaceae</taxon>
        <taxon>Metabacillus</taxon>
    </lineage>
</organism>